<dbReference type="InterPro" id="IPR016032">
    <property type="entry name" value="Sig_transdc_resp-reg_C-effctor"/>
</dbReference>
<evidence type="ECO:0000313" key="1">
    <source>
        <dbReference type="EMBL" id="MBB0230468.1"/>
    </source>
</evidence>
<protein>
    <submittedName>
        <fullName evidence="1">LuxR family transcriptional regulator</fullName>
    </submittedName>
</protein>
<dbReference type="InterPro" id="IPR051797">
    <property type="entry name" value="TrmB-like"/>
</dbReference>
<accession>A0A7W3XX25</accession>
<dbReference type="SUPFAM" id="SSF56024">
    <property type="entry name" value="Phospholipase D/nuclease"/>
    <property type="match status" value="1"/>
</dbReference>
<evidence type="ECO:0000313" key="2">
    <source>
        <dbReference type="Proteomes" id="UP000530234"/>
    </source>
</evidence>
<name>A0A7W3XX25_9ACTN</name>
<comment type="caution">
    <text evidence="1">The sequence shown here is derived from an EMBL/GenBank/DDBJ whole genome shotgun (WGS) entry which is preliminary data.</text>
</comment>
<dbReference type="Proteomes" id="UP000530234">
    <property type="component" value="Unassembled WGS sequence"/>
</dbReference>
<dbReference type="Gene3D" id="3.30.870.10">
    <property type="entry name" value="Endonuclease Chain A"/>
    <property type="match status" value="1"/>
</dbReference>
<sequence length="262" mass="28329">METPGLSLIVNGPRAPEGELEAALLRAHQLIDSMVSLHRGGSTRSSFVPLSGEGAVREAVCELADGARHSVNRSAPGHGTTTGHTGVAFNALRDAGRRGVRVRMLYAAGALSGEEIWSVSRRDVPWEVRVAGGEVRNVLIVDGRVALVSCDTGRSGTVGTITEDPALVRTLDQLMAGTWHAAREPVGYQRQWQWIRGPEVRRVLWQLRTGAIDEVAAADLGMSLRTYRRHVAKIMHVLGATSRFQAGMRAVELGLLSETDRT</sequence>
<dbReference type="PANTHER" id="PTHR34293:SF1">
    <property type="entry name" value="HTH-TYPE TRANSCRIPTIONAL REGULATOR TRMBL2"/>
    <property type="match status" value="1"/>
</dbReference>
<organism evidence="1 2">
    <name type="scientific">Streptomyces calidiresistens</name>
    <dbReference type="NCBI Taxonomy" id="1485586"/>
    <lineage>
        <taxon>Bacteria</taxon>
        <taxon>Bacillati</taxon>
        <taxon>Actinomycetota</taxon>
        <taxon>Actinomycetes</taxon>
        <taxon>Kitasatosporales</taxon>
        <taxon>Streptomycetaceae</taxon>
        <taxon>Streptomyces</taxon>
    </lineage>
</organism>
<dbReference type="PANTHER" id="PTHR34293">
    <property type="entry name" value="HTH-TYPE TRANSCRIPTIONAL REGULATOR TRMBL2"/>
    <property type="match status" value="1"/>
</dbReference>
<keyword evidence="2" id="KW-1185">Reference proteome</keyword>
<gene>
    <name evidence="1" type="ORF">FOE67_13330</name>
</gene>
<dbReference type="SUPFAM" id="SSF46894">
    <property type="entry name" value="C-terminal effector domain of the bipartite response regulators"/>
    <property type="match status" value="1"/>
</dbReference>
<dbReference type="InterPro" id="IPR036388">
    <property type="entry name" value="WH-like_DNA-bd_sf"/>
</dbReference>
<dbReference type="Gene3D" id="1.10.10.10">
    <property type="entry name" value="Winged helix-like DNA-binding domain superfamily/Winged helix DNA-binding domain"/>
    <property type="match status" value="1"/>
</dbReference>
<dbReference type="GO" id="GO:0006355">
    <property type="term" value="P:regulation of DNA-templated transcription"/>
    <property type="evidence" value="ECO:0007669"/>
    <property type="project" value="InterPro"/>
</dbReference>
<proteinExistence type="predicted"/>
<dbReference type="AlphaFoldDB" id="A0A7W3XX25"/>
<dbReference type="GO" id="GO:0003677">
    <property type="term" value="F:DNA binding"/>
    <property type="evidence" value="ECO:0007669"/>
    <property type="project" value="InterPro"/>
</dbReference>
<dbReference type="EMBL" id="VKHS01000286">
    <property type="protein sequence ID" value="MBB0230468.1"/>
    <property type="molecule type" value="Genomic_DNA"/>
</dbReference>
<reference evidence="2" key="1">
    <citation type="submission" date="2019-10" db="EMBL/GenBank/DDBJ databases">
        <title>Streptomyces sp. nov., a novel actinobacterium isolated from alkaline environment.</title>
        <authorList>
            <person name="Golinska P."/>
        </authorList>
    </citation>
    <scope>NUCLEOTIDE SEQUENCE [LARGE SCALE GENOMIC DNA]</scope>
    <source>
        <strain evidence="2">DSM 42108</strain>
    </source>
</reference>